<name>A0AAE0ETE6_9CHLO</name>
<comment type="caution">
    <text evidence="2">The sequence shown here is derived from an EMBL/GenBank/DDBJ whole genome shotgun (WGS) entry which is preliminary data.</text>
</comment>
<evidence type="ECO:0000256" key="1">
    <source>
        <dbReference type="SAM" id="MobiDB-lite"/>
    </source>
</evidence>
<sequence>MSDFGGSIPDLDSGSASGDDDDYYDDHRGDDFGDFIPDLDSGSTRVMMMINCPLMPGRVVWIEDTKWPVVVLFKDSQTVEQLDLKMLQHVRLGQ</sequence>
<gene>
    <name evidence="2" type="ORF">CYMTET_50168</name>
</gene>
<dbReference type="Proteomes" id="UP001190700">
    <property type="component" value="Unassembled WGS sequence"/>
</dbReference>
<feature type="non-terminal residue" evidence="2">
    <location>
        <position position="94"/>
    </location>
</feature>
<dbReference type="EMBL" id="LGRX02033778">
    <property type="protein sequence ID" value="KAK3239946.1"/>
    <property type="molecule type" value="Genomic_DNA"/>
</dbReference>
<dbReference type="AlphaFoldDB" id="A0AAE0ETE6"/>
<feature type="region of interest" description="Disordered" evidence="1">
    <location>
        <begin position="1"/>
        <end position="25"/>
    </location>
</feature>
<proteinExistence type="predicted"/>
<keyword evidence="3" id="KW-1185">Reference proteome</keyword>
<organism evidence="2 3">
    <name type="scientific">Cymbomonas tetramitiformis</name>
    <dbReference type="NCBI Taxonomy" id="36881"/>
    <lineage>
        <taxon>Eukaryota</taxon>
        <taxon>Viridiplantae</taxon>
        <taxon>Chlorophyta</taxon>
        <taxon>Pyramimonadophyceae</taxon>
        <taxon>Pyramimonadales</taxon>
        <taxon>Pyramimonadaceae</taxon>
        <taxon>Cymbomonas</taxon>
    </lineage>
</organism>
<accession>A0AAE0ETE6</accession>
<evidence type="ECO:0000313" key="2">
    <source>
        <dbReference type="EMBL" id="KAK3239946.1"/>
    </source>
</evidence>
<reference evidence="2 3" key="1">
    <citation type="journal article" date="2015" name="Genome Biol. Evol.">
        <title>Comparative Genomics of a Bacterivorous Green Alga Reveals Evolutionary Causalities and Consequences of Phago-Mixotrophic Mode of Nutrition.</title>
        <authorList>
            <person name="Burns J.A."/>
            <person name="Paasch A."/>
            <person name="Narechania A."/>
            <person name="Kim E."/>
        </authorList>
    </citation>
    <scope>NUCLEOTIDE SEQUENCE [LARGE SCALE GENOMIC DNA]</scope>
    <source>
        <strain evidence="2 3">PLY_AMNH</strain>
    </source>
</reference>
<evidence type="ECO:0000313" key="3">
    <source>
        <dbReference type="Proteomes" id="UP001190700"/>
    </source>
</evidence>
<protein>
    <submittedName>
        <fullName evidence="2">Uncharacterized protein</fullName>
    </submittedName>
</protein>